<comment type="caution">
    <text evidence="1">The sequence shown here is derived from an EMBL/GenBank/DDBJ whole genome shotgun (WGS) entry which is preliminary data.</text>
</comment>
<sequence length="92" mass="9708">MCTGPSRQPLPNKLLGRVQLRHAAGLDGACCEWSAAAILAALILDADSLGSVKHAEGFDPRGLLVVDNLAGLGAEPTALDYMQTRKRRPGRS</sequence>
<name>A0A919P4P3_9CELL</name>
<keyword evidence="2" id="KW-1185">Reference proteome</keyword>
<organism evidence="1 2">
    <name type="scientific">Cellulomonas chitinilytica</name>
    <dbReference type="NCBI Taxonomy" id="398759"/>
    <lineage>
        <taxon>Bacteria</taxon>
        <taxon>Bacillati</taxon>
        <taxon>Actinomycetota</taxon>
        <taxon>Actinomycetes</taxon>
        <taxon>Micrococcales</taxon>
        <taxon>Cellulomonadaceae</taxon>
        <taxon>Cellulomonas</taxon>
    </lineage>
</organism>
<accession>A0A919P4P3</accession>
<proteinExistence type="predicted"/>
<evidence type="ECO:0000313" key="1">
    <source>
        <dbReference type="EMBL" id="GIG23322.1"/>
    </source>
</evidence>
<dbReference type="AlphaFoldDB" id="A0A919P4P3"/>
<reference evidence="1" key="1">
    <citation type="submission" date="2021-01" db="EMBL/GenBank/DDBJ databases">
        <title>Whole genome shotgun sequence of Cellulomonas chitinilytica NBRC 110799.</title>
        <authorList>
            <person name="Komaki H."/>
            <person name="Tamura T."/>
        </authorList>
    </citation>
    <scope>NUCLEOTIDE SEQUENCE</scope>
    <source>
        <strain evidence="1">NBRC 110799</strain>
    </source>
</reference>
<gene>
    <name evidence="1" type="ORF">Cch01nite_40460</name>
</gene>
<dbReference type="EMBL" id="BONK01000018">
    <property type="protein sequence ID" value="GIG23322.1"/>
    <property type="molecule type" value="Genomic_DNA"/>
</dbReference>
<evidence type="ECO:0000313" key="2">
    <source>
        <dbReference type="Proteomes" id="UP000632740"/>
    </source>
</evidence>
<protein>
    <submittedName>
        <fullName evidence="1">Uncharacterized protein</fullName>
    </submittedName>
</protein>
<dbReference type="Proteomes" id="UP000632740">
    <property type="component" value="Unassembled WGS sequence"/>
</dbReference>